<gene>
    <name evidence="2" type="ORF">E5288_WYG017080</name>
</gene>
<comment type="caution">
    <text evidence="2">The sequence shown here is derived from an EMBL/GenBank/DDBJ whole genome shotgun (WGS) entry which is preliminary data.</text>
</comment>
<organism evidence="2 3">
    <name type="scientific">Bos mutus</name>
    <name type="common">wild yak</name>
    <dbReference type="NCBI Taxonomy" id="72004"/>
    <lineage>
        <taxon>Eukaryota</taxon>
        <taxon>Metazoa</taxon>
        <taxon>Chordata</taxon>
        <taxon>Craniata</taxon>
        <taxon>Vertebrata</taxon>
        <taxon>Euteleostomi</taxon>
        <taxon>Mammalia</taxon>
        <taxon>Eutheria</taxon>
        <taxon>Laurasiatheria</taxon>
        <taxon>Artiodactyla</taxon>
        <taxon>Ruminantia</taxon>
        <taxon>Pecora</taxon>
        <taxon>Bovidae</taxon>
        <taxon>Bovinae</taxon>
        <taxon>Bos</taxon>
    </lineage>
</organism>
<feature type="compositionally biased region" description="Basic and acidic residues" evidence="1">
    <location>
        <begin position="91"/>
        <end position="106"/>
    </location>
</feature>
<reference evidence="2" key="1">
    <citation type="submission" date="2019-10" db="EMBL/GenBank/DDBJ databases">
        <title>The sequence and de novo assembly of the wild yak genome.</title>
        <authorList>
            <person name="Liu Y."/>
        </authorList>
    </citation>
    <scope>NUCLEOTIDE SEQUENCE [LARGE SCALE GENOMIC DNA]</scope>
    <source>
        <strain evidence="2">WY2019</strain>
    </source>
</reference>
<dbReference type="EMBL" id="VBQZ03000044">
    <property type="protein sequence ID" value="MXQ88104.1"/>
    <property type="molecule type" value="Genomic_DNA"/>
</dbReference>
<accession>A0A6B0RJA6</accession>
<name>A0A6B0RJA6_9CETA</name>
<feature type="compositionally biased region" description="Polar residues" evidence="1">
    <location>
        <begin position="163"/>
        <end position="180"/>
    </location>
</feature>
<protein>
    <submittedName>
        <fullName evidence="2">Uncharacterized protein</fullName>
    </submittedName>
</protein>
<feature type="region of interest" description="Disordered" evidence="1">
    <location>
        <begin position="79"/>
        <end position="183"/>
    </location>
</feature>
<proteinExistence type="predicted"/>
<keyword evidence="3" id="KW-1185">Reference proteome</keyword>
<sequence>MSSQVRGLRPVHRVDGRLETREALQGLCTAVCHRRPCAQPSATGGPVHSRLPQEALCTAVCLPQEALCTAVCHRRPCAQPSATGGPVHSRLPQDSHKPSRVDRGTDRMALSSEAQSAHPQRSMLGIAPSCPYTQRRTHSGSPLRITKQGAGDRIRGAPWKDSSGLSSDEGTTSLPEIKQMSQHEVERVLSPECLFC</sequence>
<dbReference type="AlphaFoldDB" id="A0A6B0RJA6"/>
<dbReference type="Proteomes" id="UP000322234">
    <property type="component" value="Unassembled WGS sequence"/>
</dbReference>
<evidence type="ECO:0000313" key="3">
    <source>
        <dbReference type="Proteomes" id="UP000322234"/>
    </source>
</evidence>
<evidence type="ECO:0000256" key="1">
    <source>
        <dbReference type="SAM" id="MobiDB-lite"/>
    </source>
</evidence>
<evidence type="ECO:0000313" key="2">
    <source>
        <dbReference type="EMBL" id="MXQ88104.1"/>
    </source>
</evidence>